<proteinExistence type="predicted"/>
<name>A0AAQ3P2S4_VIGMU</name>
<dbReference type="AlphaFoldDB" id="A0AAQ3P2S4"/>
<organism evidence="1 2">
    <name type="scientific">Vigna mungo</name>
    <name type="common">Black gram</name>
    <name type="synonym">Phaseolus mungo</name>
    <dbReference type="NCBI Taxonomy" id="3915"/>
    <lineage>
        <taxon>Eukaryota</taxon>
        <taxon>Viridiplantae</taxon>
        <taxon>Streptophyta</taxon>
        <taxon>Embryophyta</taxon>
        <taxon>Tracheophyta</taxon>
        <taxon>Spermatophyta</taxon>
        <taxon>Magnoliopsida</taxon>
        <taxon>eudicotyledons</taxon>
        <taxon>Gunneridae</taxon>
        <taxon>Pentapetalae</taxon>
        <taxon>rosids</taxon>
        <taxon>fabids</taxon>
        <taxon>Fabales</taxon>
        <taxon>Fabaceae</taxon>
        <taxon>Papilionoideae</taxon>
        <taxon>50 kb inversion clade</taxon>
        <taxon>NPAAA clade</taxon>
        <taxon>indigoferoid/millettioid clade</taxon>
        <taxon>Phaseoleae</taxon>
        <taxon>Vigna</taxon>
    </lineage>
</organism>
<accession>A0AAQ3P2S4</accession>
<keyword evidence="2" id="KW-1185">Reference proteome</keyword>
<evidence type="ECO:0000313" key="1">
    <source>
        <dbReference type="EMBL" id="WVZ20368.1"/>
    </source>
</evidence>
<sequence length="107" mass="12482">MLVRVVIVGDARKIKGLQDSYVQVQYVNSLFYITVRALNSQNKEIARFKSQARQHTIRNRAAQTLPSWCFLNKYISPRAVMTLVTFFRTVTMATLMYLKLHIIQRDS</sequence>
<gene>
    <name evidence="1" type="ORF">V8G54_007690</name>
</gene>
<evidence type="ECO:0000313" key="2">
    <source>
        <dbReference type="Proteomes" id="UP001374535"/>
    </source>
</evidence>
<dbReference type="Proteomes" id="UP001374535">
    <property type="component" value="Chromosome 2"/>
</dbReference>
<reference evidence="1 2" key="1">
    <citation type="journal article" date="2023" name="Life. Sci Alliance">
        <title>Evolutionary insights into 3D genome organization and epigenetic landscape of Vigna mungo.</title>
        <authorList>
            <person name="Junaid A."/>
            <person name="Singh B."/>
            <person name="Bhatia S."/>
        </authorList>
    </citation>
    <scope>NUCLEOTIDE SEQUENCE [LARGE SCALE GENOMIC DNA]</scope>
    <source>
        <strain evidence="1">Urdbean</strain>
    </source>
</reference>
<protein>
    <submittedName>
        <fullName evidence="1">Uncharacterized protein</fullName>
    </submittedName>
</protein>
<dbReference type="EMBL" id="CP144699">
    <property type="protein sequence ID" value="WVZ20368.1"/>
    <property type="molecule type" value="Genomic_DNA"/>
</dbReference>